<dbReference type="GO" id="GO:0016757">
    <property type="term" value="F:glycosyltransferase activity"/>
    <property type="evidence" value="ECO:0007669"/>
    <property type="project" value="InterPro"/>
</dbReference>
<dbReference type="InterPro" id="IPR008441">
    <property type="entry name" value="AfumC-like_glycosyl_Trfase"/>
</dbReference>
<dbReference type="Pfam" id="PF05704">
    <property type="entry name" value="Caps_synth"/>
    <property type="match status" value="1"/>
</dbReference>
<dbReference type="Proteomes" id="UP001215078">
    <property type="component" value="Unassembled WGS sequence"/>
</dbReference>
<proteinExistence type="predicted"/>
<dbReference type="RefSeq" id="WP_117937193.1">
    <property type="nucleotide sequence ID" value="NZ_CAKJZI010000002.1"/>
</dbReference>
<evidence type="ECO:0000313" key="2">
    <source>
        <dbReference type="Proteomes" id="UP001215078"/>
    </source>
</evidence>
<name>A0AAW6IAU8_BACOV</name>
<dbReference type="AlphaFoldDB" id="A0AAW6IAU8"/>
<dbReference type="InterPro" id="IPR029044">
    <property type="entry name" value="Nucleotide-diphossugar_trans"/>
</dbReference>
<protein>
    <submittedName>
        <fullName evidence="1">Capsular polysaccharide synthesis protein</fullName>
    </submittedName>
</protein>
<dbReference type="EMBL" id="JAQQPO010000001">
    <property type="protein sequence ID" value="MDC7956744.1"/>
    <property type="molecule type" value="Genomic_DNA"/>
</dbReference>
<dbReference type="SUPFAM" id="SSF53448">
    <property type="entry name" value="Nucleotide-diphospho-sugar transferases"/>
    <property type="match status" value="1"/>
</dbReference>
<gene>
    <name evidence="1" type="ORF">PQ628_00800</name>
</gene>
<evidence type="ECO:0000313" key="1">
    <source>
        <dbReference type="EMBL" id="MDC7956744.1"/>
    </source>
</evidence>
<organism evidence="1 2">
    <name type="scientific">Bacteroides ovatus</name>
    <dbReference type="NCBI Taxonomy" id="28116"/>
    <lineage>
        <taxon>Bacteria</taxon>
        <taxon>Pseudomonadati</taxon>
        <taxon>Bacteroidota</taxon>
        <taxon>Bacteroidia</taxon>
        <taxon>Bacteroidales</taxon>
        <taxon>Bacteroidaceae</taxon>
        <taxon>Bacteroides</taxon>
    </lineage>
</organism>
<accession>A0AAW6IAU8</accession>
<reference evidence="1" key="1">
    <citation type="submission" date="2022-10" db="EMBL/GenBank/DDBJ databases">
        <title>Human gut microbiome strain richness.</title>
        <authorList>
            <person name="Chen-Liaw A."/>
        </authorList>
    </citation>
    <scope>NUCLEOTIDE SEQUENCE</scope>
    <source>
        <strain evidence="1">RTP21484st1_H8_RTP21484_190118</strain>
    </source>
</reference>
<sequence>MIDYCIDEFKKLRLAIKDFGLFFSLRHFYYKQMWRNWQKDRDKYINIVYEYLENFLSDQIDQYNSNNNICLEDDSKNIWVCWWQGYNNMPELCKKCFKSLNENIPQGYKIHLITQDNYKDYVTIPEHVLERLNCGYLTITQFSDILREALLYFQGGLWIDSSVWTCKNFYQFINTNAEFWSIKLDHVYKEYMIGQVVSGCMWSGFFMYGKKGNIVTKFAFDGMCAYYKEHIGTIDYFIQNFIIKIGYDTVPRIKQVIDNIHYNNSHLYDLYLAMNNPFDANKWAEMTSDTGAFKLTQKVVYQNEVYGKTTFHGELIDKYKL</sequence>
<dbReference type="Gene3D" id="3.90.550.20">
    <property type="match status" value="1"/>
</dbReference>
<comment type="caution">
    <text evidence="1">The sequence shown here is derived from an EMBL/GenBank/DDBJ whole genome shotgun (WGS) entry which is preliminary data.</text>
</comment>